<dbReference type="Pfam" id="PF00122">
    <property type="entry name" value="E1-E2_ATPase"/>
    <property type="match status" value="1"/>
</dbReference>
<dbReference type="GO" id="GO:0006892">
    <property type="term" value="P:post-Golgi vesicle-mediated transport"/>
    <property type="evidence" value="ECO:0007669"/>
    <property type="project" value="TreeGrafter"/>
</dbReference>
<feature type="binding site" evidence="18">
    <location>
        <position position="745"/>
    </location>
    <ligand>
        <name>ATP</name>
        <dbReference type="ChEBI" id="CHEBI:30616"/>
    </ligand>
</feature>
<dbReference type="InterPro" id="IPR023298">
    <property type="entry name" value="ATPase_P-typ_TM_dom_sf"/>
</dbReference>
<evidence type="ECO:0000256" key="3">
    <source>
        <dbReference type="ARBA" id="ARBA00008109"/>
    </source>
</evidence>
<feature type="binding site" evidence="18">
    <location>
        <position position="843"/>
    </location>
    <ligand>
        <name>ATP</name>
        <dbReference type="ChEBI" id="CHEBI:30616"/>
    </ligand>
</feature>
<feature type="binding site" evidence="19">
    <location>
        <position position="1046"/>
    </location>
    <ligand>
        <name>Mg(2+)</name>
        <dbReference type="ChEBI" id="CHEBI:18420"/>
    </ligand>
</feature>
<feature type="binding site" evidence="18">
    <location>
        <position position="1045"/>
    </location>
    <ligand>
        <name>ATP</name>
        <dbReference type="ChEBI" id="CHEBI:30616"/>
    </ligand>
</feature>
<keyword evidence="26" id="KW-1185">Reference proteome</keyword>
<keyword evidence="13 20" id="KW-0472">Membrane</keyword>
<dbReference type="EMBL" id="JANBOJ010000095">
    <property type="protein sequence ID" value="KAJ1722788.1"/>
    <property type="molecule type" value="Genomic_DNA"/>
</dbReference>
<feature type="transmembrane region" description="Helical" evidence="20">
    <location>
        <begin position="1281"/>
        <end position="1304"/>
    </location>
</feature>
<dbReference type="SUPFAM" id="SSF81660">
    <property type="entry name" value="Metal cation-transporting ATPase, ATP-binding domain N"/>
    <property type="match status" value="1"/>
</dbReference>
<comment type="cofactor">
    <cofactor evidence="1 19">
        <name>Mg(2+)</name>
        <dbReference type="ChEBI" id="CHEBI:18420"/>
    </cofactor>
</comment>
<keyword evidence="11 20" id="KW-1133">Transmembrane helix</keyword>
<evidence type="ECO:0000256" key="4">
    <source>
        <dbReference type="ARBA" id="ARBA00022553"/>
    </source>
</evidence>
<evidence type="ECO:0000256" key="8">
    <source>
        <dbReference type="ARBA" id="ARBA00022840"/>
    </source>
</evidence>
<evidence type="ECO:0000256" key="9">
    <source>
        <dbReference type="ARBA" id="ARBA00022842"/>
    </source>
</evidence>
<dbReference type="InterPro" id="IPR059000">
    <property type="entry name" value="ATPase_P-type_domA"/>
</dbReference>
<feature type="binding site" evidence="18">
    <location>
        <position position="924"/>
    </location>
    <ligand>
        <name>ATP</name>
        <dbReference type="ChEBI" id="CHEBI:30616"/>
    </ligand>
</feature>
<feature type="binding site" evidence="18">
    <location>
        <position position="650"/>
    </location>
    <ligand>
        <name>ATP</name>
        <dbReference type="ChEBI" id="CHEBI:30616"/>
    </ligand>
</feature>
<evidence type="ECO:0000256" key="10">
    <source>
        <dbReference type="ARBA" id="ARBA00022967"/>
    </source>
</evidence>
<keyword evidence="6 19" id="KW-0479">Metal-binding</keyword>
<evidence type="ECO:0000256" key="14">
    <source>
        <dbReference type="ARBA" id="ARBA00034036"/>
    </source>
</evidence>
<feature type="binding site" evidence="19">
    <location>
        <position position="652"/>
    </location>
    <ligand>
        <name>Mg(2+)</name>
        <dbReference type="ChEBI" id="CHEBI:18420"/>
    </ligand>
</feature>
<feature type="domain" description="P-type ATPase N-terminal" evidence="23">
    <location>
        <begin position="272"/>
        <end position="338"/>
    </location>
</feature>
<dbReference type="SUPFAM" id="SSF56784">
    <property type="entry name" value="HAD-like"/>
    <property type="match status" value="1"/>
</dbReference>
<dbReference type="OrthoDB" id="377733at2759"/>
<keyword evidence="12" id="KW-0333">Golgi apparatus</keyword>
<dbReference type="InterPro" id="IPR018303">
    <property type="entry name" value="ATPase_P-typ_P_site"/>
</dbReference>
<evidence type="ECO:0000256" key="16">
    <source>
        <dbReference type="ARBA" id="ARBA00051303"/>
    </source>
</evidence>
<feature type="binding site" evidence="18">
    <location>
        <position position="809"/>
    </location>
    <ligand>
        <name>ATP</name>
        <dbReference type="ChEBI" id="CHEBI:30616"/>
    </ligand>
</feature>
<dbReference type="SFLD" id="SFLDF00027">
    <property type="entry name" value="p-type_atpase"/>
    <property type="match status" value="1"/>
</dbReference>
<dbReference type="Pfam" id="PF16209">
    <property type="entry name" value="PhoLip_ATPase_N"/>
    <property type="match status" value="1"/>
</dbReference>
<keyword evidence="8 18" id="KW-0067">ATP-binding</keyword>
<dbReference type="PANTHER" id="PTHR24092">
    <property type="entry name" value="PROBABLE PHOSPHOLIPID-TRANSPORTING ATPASE"/>
    <property type="match status" value="1"/>
</dbReference>
<comment type="caution">
    <text evidence="25">The sequence shown here is derived from an EMBL/GenBank/DDBJ whole genome shotgun (WGS) entry which is preliminary data.</text>
</comment>
<feature type="domain" description="P-type ATPase A" evidence="22">
    <location>
        <begin position="366"/>
        <end position="439"/>
    </location>
</feature>
<dbReference type="Gene3D" id="3.40.1110.10">
    <property type="entry name" value="Calcium-transporting ATPase, cytoplasmic domain N"/>
    <property type="match status" value="1"/>
</dbReference>
<dbReference type="GO" id="GO:0016887">
    <property type="term" value="F:ATP hydrolysis activity"/>
    <property type="evidence" value="ECO:0007669"/>
    <property type="project" value="InterPro"/>
</dbReference>
<evidence type="ECO:0000256" key="12">
    <source>
        <dbReference type="ARBA" id="ARBA00023034"/>
    </source>
</evidence>
<name>A0A9W8CT39_9FUNG</name>
<feature type="transmembrane region" description="Helical" evidence="20">
    <location>
        <begin position="1246"/>
        <end position="1269"/>
    </location>
</feature>
<dbReference type="SUPFAM" id="SSF81665">
    <property type="entry name" value="Calcium ATPase, transmembrane domain M"/>
    <property type="match status" value="1"/>
</dbReference>
<comment type="similarity">
    <text evidence="3 20">Belongs to the cation transport ATPase (P-type) (TC 3.A.3) family. Type IV subfamily.</text>
</comment>
<dbReference type="NCBIfam" id="TIGR01494">
    <property type="entry name" value="ATPase_P-type"/>
    <property type="match status" value="3"/>
</dbReference>
<feature type="compositionally biased region" description="Basic and acidic residues" evidence="21">
    <location>
        <begin position="65"/>
        <end position="78"/>
    </location>
</feature>
<evidence type="ECO:0000256" key="17">
    <source>
        <dbReference type="PIRSR" id="PIRSR606539-1"/>
    </source>
</evidence>
<dbReference type="InterPro" id="IPR001757">
    <property type="entry name" value="P_typ_ATPase"/>
</dbReference>
<evidence type="ECO:0000256" key="1">
    <source>
        <dbReference type="ARBA" id="ARBA00001946"/>
    </source>
</evidence>
<dbReference type="InterPro" id="IPR023299">
    <property type="entry name" value="ATPase_P-typ_cyto_dom_N"/>
</dbReference>
<feature type="binding site" evidence="18">
    <location>
        <position position="652"/>
    </location>
    <ligand>
        <name>ATP</name>
        <dbReference type="ChEBI" id="CHEBI:30616"/>
    </ligand>
</feature>
<feature type="transmembrane region" description="Helical" evidence="20">
    <location>
        <begin position="1134"/>
        <end position="1156"/>
    </location>
</feature>
<dbReference type="GO" id="GO:0005886">
    <property type="term" value="C:plasma membrane"/>
    <property type="evidence" value="ECO:0007669"/>
    <property type="project" value="TreeGrafter"/>
</dbReference>
<dbReference type="InterPro" id="IPR036412">
    <property type="entry name" value="HAD-like_sf"/>
</dbReference>
<evidence type="ECO:0000256" key="15">
    <source>
        <dbReference type="ARBA" id="ARBA00049128"/>
    </source>
</evidence>
<comment type="catalytic activity">
    <reaction evidence="16">
        <text>a 1,2-diacyl-sn-glycero-3-phospho-L-serine(out) + ATP + H2O = a 1,2-diacyl-sn-glycero-3-phospho-L-serine(in) + ADP + phosphate + H(+)</text>
        <dbReference type="Rhea" id="RHEA:38567"/>
        <dbReference type="ChEBI" id="CHEBI:15377"/>
        <dbReference type="ChEBI" id="CHEBI:15378"/>
        <dbReference type="ChEBI" id="CHEBI:30616"/>
        <dbReference type="ChEBI" id="CHEBI:43474"/>
        <dbReference type="ChEBI" id="CHEBI:57262"/>
        <dbReference type="ChEBI" id="CHEBI:456216"/>
    </reaction>
    <physiologicalReaction direction="left-to-right" evidence="16">
        <dbReference type="Rhea" id="RHEA:38568"/>
    </physiologicalReaction>
</comment>
<dbReference type="InterPro" id="IPR032631">
    <property type="entry name" value="P-type_ATPase_N"/>
</dbReference>
<feature type="transmembrane region" description="Helical" evidence="20">
    <location>
        <begin position="1108"/>
        <end position="1128"/>
    </location>
</feature>
<dbReference type="InterPro" id="IPR008250">
    <property type="entry name" value="ATPase_P-typ_transduc_dom_A_sf"/>
</dbReference>
<dbReference type="GO" id="GO:0140326">
    <property type="term" value="F:ATPase-coupled intramembrane lipid transporter activity"/>
    <property type="evidence" value="ECO:0007669"/>
    <property type="project" value="UniProtKB-EC"/>
</dbReference>
<evidence type="ECO:0000256" key="19">
    <source>
        <dbReference type="PIRSR" id="PIRSR606539-3"/>
    </source>
</evidence>
<keyword evidence="10 20" id="KW-1278">Translocase</keyword>
<evidence type="ECO:0000256" key="20">
    <source>
        <dbReference type="RuleBase" id="RU362033"/>
    </source>
</evidence>
<feature type="domain" description="P-type ATPase C-terminal" evidence="24">
    <location>
        <begin position="1068"/>
        <end position="1318"/>
    </location>
</feature>
<dbReference type="SFLD" id="SFLDS00003">
    <property type="entry name" value="Haloacid_Dehalogenase"/>
    <property type="match status" value="1"/>
</dbReference>
<dbReference type="InterPro" id="IPR006539">
    <property type="entry name" value="P-type_ATPase_IV"/>
</dbReference>
<evidence type="ECO:0000256" key="7">
    <source>
        <dbReference type="ARBA" id="ARBA00022741"/>
    </source>
</evidence>
<evidence type="ECO:0000256" key="13">
    <source>
        <dbReference type="ARBA" id="ARBA00023136"/>
    </source>
</evidence>
<sequence>MGPQPNNHFLMPYGPDDDSAENLVQYSSIDNSSHSYLHSPLVEDDSISVHPPQSRRPAHQLSVRRAVEREEHARREAARTSTIPYDDTLQEVEYEDHFHDQYEYDGGGFTSMSKPYGKHAYETDDMHGDNIMERLDDAHLDRDHVSRPSRGPSMYQRMQFMDEVEDENDTPLRKASLLLKRQLSKRRSNVPDGALRRSLLGPNDSVESYRDANIPMQDMGGAGGGNGQRRGTTETAVSAMANEFGSTDINNGNAPATTSAFGSGSGDNFRTVHISSRESNAKYKYKHNRVSTAKYNVLSFLPKFLFEQFSKYANVFFLFTGCIQQISGVSPTSRFTTIVPLGVVLAATAAKELAEDIKRHKSDSDMNKSSARVLVGNTFEERAWRDIQVGDILRVQNKEAIPADIVLLSSSEPEGMCYVETSNLDGETNLKVKQAVPETAGLMTVADLAGLRGHLKTEAPNDSLYTFEGTLVSEGGRLGFCEMPLSPTQVLLRGAILRNTDWIYAVVVFTGHETKLMRNATAAPIKRTNVEKTTNQQIIFLFIILIILAVMSALGSQIMTSRNRDQLSYLYLPAGEGAKTFVKNILTFIILYNNLIPISLIVTMEVVKFQQAQLINADMDMYDETSDTPALARTSSLVEELGQVEYIFSDKTGTLTCNIMEFRQCSIAGVMYSDVVEASKRAHIVDGEVVGQYDFTQLREHMNRNDAYAAQLFEFFQLLSTCHTVIPELRQGESEIEYQASSPDEAALVKGALLADFVFTTRKPRSIIVRVMGVDKEYEVLNINEFNSTRKRMSAVLRCPDGSIKLYCKGADTVIFERLADSTGGIVPATLRHLEEYATEGLRTLCIAMRDISPEEYNQWSTQYTRAATTLTNRQQELDRVAELIERDLELLGATAIEDKLQDGVPQTIYTLAQAGIKIWVLTGDRQETAINIGYSCKLIQEDFSLIICNETTHWETKEFLQRKLDAIREGHGSNIDFEALALIIDGRSLDFALEKDVELLFLELATLCKAVICCRVSPLQKALVVKLVKRRRKAILLAIGDGANDVSMIQAAHVGIGISGQEGLQAARSADFAIAQFRYLRKLLLVHGAWSYHRLSKMILFSFYKNIALYITQFWFALFNVFSGQTVYESWSITFYTVFFTVMPPFAIGVFDQFLNARSLDRYPEMYKMGQKGVFFNVRSFWGWAINAFYHSVILFFLGTIVLFDDMEHDGLVGGQWVYGVIIYTSVLTTVLLKAALITNMWTKWTVLAIPGSLILWFAFLPVYAVVAPKFRTSTEYEGIILHIYANPRFWLTVVLLSTLCMVRDYGYKYLKRMYFTKAYHIVQEIQKFNIPDYRPRMERFKKAVHKVRLLQRLRRTRGYAFSQNEGGQEKIIRAYDTTIQKPSGY</sequence>
<dbReference type="Gene3D" id="3.40.50.1000">
    <property type="entry name" value="HAD superfamily/HAD-like"/>
    <property type="match status" value="1"/>
</dbReference>
<evidence type="ECO:0000313" key="25">
    <source>
        <dbReference type="EMBL" id="KAJ1722788.1"/>
    </source>
</evidence>
<evidence type="ECO:0000256" key="18">
    <source>
        <dbReference type="PIRSR" id="PIRSR606539-2"/>
    </source>
</evidence>
<comment type="catalytic activity">
    <reaction evidence="14 20">
        <text>ATP + H2O + phospholipidSide 1 = ADP + phosphate + phospholipidSide 2.</text>
        <dbReference type="EC" id="7.6.2.1"/>
    </reaction>
</comment>
<feature type="binding site" evidence="18">
    <location>
        <position position="1022"/>
    </location>
    <ligand>
        <name>ATP</name>
        <dbReference type="ChEBI" id="CHEBI:30616"/>
    </ligand>
</feature>
<protein>
    <recommendedName>
        <fullName evidence="20">Phospholipid-transporting ATPase</fullName>
        <ecNumber evidence="20">7.6.2.1</ecNumber>
    </recommendedName>
</protein>
<proteinExistence type="inferred from homology"/>
<dbReference type="InterPro" id="IPR044492">
    <property type="entry name" value="P_typ_ATPase_HD_dom"/>
</dbReference>
<keyword evidence="7 18" id="KW-0547">Nucleotide-binding</keyword>
<dbReference type="Pfam" id="PF13246">
    <property type="entry name" value="Cation_ATPase"/>
    <property type="match status" value="1"/>
</dbReference>
<evidence type="ECO:0000259" key="22">
    <source>
        <dbReference type="Pfam" id="PF00122"/>
    </source>
</evidence>
<feature type="binding site" evidence="18">
    <location>
        <position position="925"/>
    </location>
    <ligand>
        <name>ATP</name>
        <dbReference type="ChEBI" id="CHEBI:30616"/>
    </ligand>
</feature>
<dbReference type="GO" id="GO:0000287">
    <property type="term" value="F:magnesium ion binding"/>
    <property type="evidence" value="ECO:0007669"/>
    <property type="project" value="UniProtKB-UniRule"/>
</dbReference>
<dbReference type="SFLD" id="SFLDG00002">
    <property type="entry name" value="C1.7:_P-type_atpase_like"/>
    <property type="match status" value="1"/>
</dbReference>
<keyword evidence="4" id="KW-0597">Phosphoprotein</keyword>
<feature type="transmembrane region" description="Helical" evidence="20">
    <location>
        <begin position="538"/>
        <end position="559"/>
    </location>
</feature>
<evidence type="ECO:0000256" key="5">
    <source>
        <dbReference type="ARBA" id="ARBA00022692"/>
    </source>
</evidence>
<dbReference type="CDD" id="cd02073">
    <property type="entry name" value="P-type_ATPase_APLT_Dnf-like"/>
    <property type="match status" value="1"/>
</dbReference>
<comment type="subcellular location">
    <subcellularLocation>
        <location evidence="2">Golgi apparatus</location>
        <location evidence="2">trans-Golgi network membrane</location>
        <topology evidence="2">Multi-pass membrane protein</topology>
    </subcellularLocation>
    <subcellularLocation>
        <location evidence="20">Membrane</location>
        <topology evidence="20">Multi-pass membrane protein</topology>
    </subcellularLocation>
</comment>
<dbReference type="GO" id="GO:0045332">
    <property type="term" value="P:phospholipid translocation"/>
    <property type="evidence" value="ECO:0007669"/>
    <property type="project" value="TreeGrafter"/>
</dbReference>
<dbReference type="Proteomes" id="UP001149813">
    <property type="component" value="Unassembled WGS sequence"/>
</dbReference>
<reference evidence="25" key="1">
    <citation type="submission" date="2022-07" db="EMBL/GenBank/DDBJ databases">
        <title>Phylogenomic reconstructions and comparative analyses of Kickxellomycotina fungi.</title>
        <authorList>
            <person name="Reynolds N.K."/>
            <person name="Stajich J.E."/>
            <person name="Barry K."/>
            <person name="Grigoriev I.V."/>
            <person name="Crous P."/>
            <person name="Smith M.E."/>
        </authorList>
    </citation>
    <scope>NUCLEOTIDE SEQUENCE</scope>
    <source>
        <strain evidence="25">NBRC 32514</strain>
    </source>
</reference>
<dbReference type="FunFam" id="2.70.150.10:FF:000026">
    <property type="entry name" value="Phospholipid-transporting ATPase"/>
    <property type="match status" value="1"/>
</dbReference>
<dbReference type="GO" id="GO:0032456">
    <property type="term" value="P:endocytic recycling"/>
    <property type="evidence" value="ECO:0007669"/>
    <property type="project" value="TreeGrafter"/>
</dbReference>
<evidence type="ECO:0000313" key="26">
    <source>
        <dbReference type="Proteomes" id="UP001149813"/>
    </source>
</evidence>
<evidence type="ECO:0000259" key="24">
    <source>
        <dbReference type="Pfam" id="PF16212"/>
    </source>
</evidence>
<dbReference type="Pfam" id="PF16212">
    <property type="entry name" value="PhoLip_ATPase_C"/>
    <property type="match status" value="1"/>
</dbReference>
<evidence type="ECO:0000256" key="6">
    <source>
        <dbReference type="ARBA" id="ARBA00022723"/>
    </source>
</evidence>
<feature type="region of interest" description="Disordered" evidence="21">
    <location>
        <begin position="48"/>
        <end position="78"/>
    </location>
</feature>
<dbReference type="GO" id="GO:0005524">
    <property type="term" value="F:ATP binding"/>
    <property type="evidence" value="ECO:0007669"/>
    <property type="project" value="UniProtKB-UniRule"/>
</dbReference>
<dbReference type="NCBIfam" id="TIGR01652">
    <property type="entry name" value="ATPase-Plipid"/>
    <property type="match status" value="1"/>
</dbReference>
<organism evidence="25 26">
    <name type="scientific">Coemansia erecta</name>
    <dbReference type="NCBI Taxonomy" id="147472"/>
    <lineage>
        <taxon>Eukaryota</taxon>
        <taxon>Fungi</taxon>
        <taxon>Fungi incertae sedis</taxon>
        <taxon>Zoopagomycota</taxon>
        <taxon>Kickxellomycotina</taxon>
        <taxon>Kickxellomycetes</taxon>
        <taxon>Kickxellales</taxon>
        <taxon>Kickxellaceae</taxon>
        <taxon>Coemansia</taxon>
    </lineage>
</organism>
<feature type="binding site" evidence="19">
    <location>
        <position position="650"/>
    </location>
    <ligand>
        <name>Mg(2+)</name>
        <dbReference type="ChEBI" id="CHEBI:18420"/>
    </ligand>
</feature>
<accession>A0A9W8CT39</accession>
<dbReference type="FunFam" id="3.40.1110.10:FF:000087">
    <property type="entry name" value="Phospholipid-transporting ATPase"/>
    <property type="match status" value="1"/>
</dbReference>
<dbReference type="GO" id="GO:0005802">
    <property type="term" value="C:trans-Golgi network"/>
    <property type="evidence" value="ECO:0007669"/>
    <property type="project" value="TreeGrafter"/>
</dbReference>
<evidence type="ECO:0000259" key="23">
    <source>
        <dbReference type="Pfam" id="PF16209"/>
    </source>
</evidence>
<dbReference type="PANTHER" id="PTHR24092:SF150">
    <property type="entry name" value="PHOSPHOLIPID-TRANSPORTING ATPASE"/>
    <property type="match status" value="1"/>
</dbReference>
<gene>
    <name evidence="25" type="primary">DRS2</name>
    <name evidence="25" type="ORF">LPJ53_002844</name>
</gene>
<evidence type="ECO:0000256" key="21">
    <source>
        <dbReference type="SAM" id="MobiDB-lite"/>
    </source>
</evidence>
<keyword evidence="9 19" id="KW-0460">Magnesium</keyword>
<feature type="binding site" evidence="18">
    <location>
        <position position="1046"/>
    </location>
    <ligand>
        <name>ATP</name>
        <dbReference type="ChEBI" id="CHEBI:30616"/>
    </ligand>
</feature>
<feature type="binding site" evidence="18">
    <location>
        <position position="923"/>
    </location>
    <ligand>
        <name>ATP</name>
        <dbReference type="ChEBI" id="CHEBI:30616"/>
    </ligand>
</feature>
<dbReference type="SUPFAM" id="SSF81653">
    <property type="entry name" value="Calcium ATPase, transduction domain A"/>
    <property type="match status" value="1"/>
</dbReference>
<evidence type="ECO:0000256" key="2">
    <source>
        <dbReference type="ARBA" id="ARBA00004166"/>
    </source>
</evidence>
<feature type="active site" description="4-aspartylphosphate intermediate" evidence="17">
    <location>
        <position position="650"/>
    </location>
</feature>
<feature type="binding site" evidence="18">
    <location>
        <position position="1016"/>
    </location>
    <ligand>
        <name>ATP</name>
        <dbReference type="ChEBI" id="CHEBI:30616"/>
    </ligand>
</feature>
<feature type="region of interest" description="Disordered" evidence="21">
    <location>
        <begin position="1"/>
        <end position="21"/>
    </location>
</feature>
<feature type="binding site" evidence="18">
    <location>
        <position position="786"/>
    </location>
    <ligand>
        <name>ATP</name>
        <dbReference type="ChEBI" id="CHEBI:30616"/>
    </ligand>
</feature>
<dbReference type="InterPro" id="IPR032630">
    <property type="entry name" value="P_typ_ATPase_c"/>
</dbReference>
<dbReference type="PRINTS" id="PR00119">
    <property type="entry name" value="CATATPASE"/>
</dbReference>
<dbReference type="FunFam" id="3.40.50.1000:FF:000010">
    <property type="entry name" value="Phospholipid-transporting ATPase"/>
    <property type="match status" value="1"/>
</dbReference>
<feature type="transmembrane region" description="Helical" evidence="20">
    <location>
        <begin position="1177"/>
        <end position="1205"/>
    </location>
</feature>
<feature type="binding site" evidence="18">
    <location>
        <position position="651"/>
    </location>
    <ligand>
        <name>ATP</name>
        <dbReference type="ChEBI" id="CHEBI:30616"/>
    </ligand>
</feature>
<feature type="binding site" evidence="19">
    <location>
        <position position="1042"/>
    </location>
    <ligand>
        <name>Mg(2+)</name>
        <dbReference type="ChEBI" id="CHEBI:18420"/>
    </ligand>
</feature>
<comment type="catalytic activity">
    <reaction evidence="15">
        <text>a 1,2-diacyl-sn-glycero-3-phosphoethanolamine(out) + ATP + H2O = a 1,2-diacyl-sn-glycero-3-phosphoethanolamine(in) + ADP + phosphate + H(+)</text>
        <dbReference type="Rhea" id="RHEA:66132"/>
        <dbReference type="ChEBI" id="CHEBI:15377"/>
        <dbReference type="ChEBI" id="CHEBI:15378"/>
        <dbReference type="ChEBI" id="CHEBI:30616"/>
        <dbReference type="ChEBI" id="CHEBI:43474"/>
        <dbReference type="ChEBI" id="CHEBI:64612"/>
        <dbReference type="ChEBI" id="CHEBI:456216"/>
    </reaction>
    <physiologicalReaction direction="left-to-right" evidence="15">
        <dbReference type="Rhea" id="RHEA:66133"/>
    </physiologicalReaction>
</comment>
<dbReference type="EC" id="7.6.2.1" evidence="20"/>
<dbReference type="Gene3D" id="2.70.150.10">
    <property type="entry name" value="Calcium-transporting ATPase, cytoplasmic transduction domain A"/>
    <property type="match status" value="1"/>
</dbReference>
<dbReference type="PROSITE" id="PS00154">
    <property type="entry name" value="ATPASE_E1_E2"/>
    <property type="match status" value="1"/>
</dbReference>
<dbReference type="InterPro" id="IPR023214">
    <property type="entry name" value="HAD_sf"/>
</dbReference>
<feature type="transmembrane region" description="Helical" evidence="20">
    <location>
        <begin position="1217"/>
        <end position="1234"/>
    </location>
</feature>
<evidence type="ECO:0000256" key="11">
    <source>
        <dbReference type="ARBA" id="ARBA00022989"/>
    </source>
</evidence>
<feature type="region of interest" description="Disordered" evidence="21">
    <location>
        <begin position="184"/>
        <end position="208"/>
    </location>
</feature>
<keyword evidence="5 20" id="KW-0812">Transmembrane</keyword>